<evidence type="ECO:0000256" key="2">
    <source>
        <dbReference type="SAM" id="Phobius"/>
    </source>
</evidence>
<feature type="transmembrane region" description="Helical" evidence="2">
    <location>
        <begin position="445"/>
        <end position="466"/>
    </location>
</feature>
<feature type="region of interest" description="Disordered" evidence="1">
    <location>
        <begin position="663"/>
        <end position="688"/>
    </location>
</feature>
<name>A0A0C3C9T4_OIDMZ</name>
<evidence type="ECO:0000256" key="1">
    <source>
        <dbReference type="SAM" id="MobiDB-lite"/>
    </source>
</evidence>
<dbReference type="HOGENOM" id="CLU_400138_0_0_1"/>
<dbReference type="Proteomes" id="UP000054321">
    <property type="component" value="Unassembled WGS sequence"/>
</dbReference>
<dbReference type="EMBL" id="KN832886">
    <property type="protein sequence ID" value="KIM95643.1"/>
    <property type="molecule type" value="Genomic_DNA"/>
</dbReference>
<keyword evidence="2" id="KW-0472">Membrane</keyword>
<accession>A0A0C3C9T4</accession>
<keyword evidence="2" id="KW-1133">Transmembrane helix</keyword>
<organism evidence="3 4">
    <name type="scientific">Oidiodendron maius (strain Zn)</name>
    <dbReference type="NCBI Taxonomy" id="913774"/>
    <lineage>
        <taxon>Eukaryota</taxon>
        <taxon>Fungi</taxon>
        <taxon>Dikarya</taxon>
        <taxon>Ascomycota</taxon>
        <taxon>Pezizomycotina</taxon>
        <taxon>Leotiomycetes</taxon>
        <taxon>Leotiomycetes incertae sedis</taxon>
        <taxon>Myxotrichaceae</taxon>
        <taxon>Oidiodendron</taxon>
    </lineage>
</organism>
<proteinExistence type="predicted"/>
<reference evidence="4" key="2">
    <citation type="submission" date="2015-01" db="EMBL/GenBank/DDBJ databases">
        <title>Evolutionary Origins and Diversification of the Mycorrhizal Mutualists.</title>
        <authorList>
            <consortium name="DOE Joint Genome Institute"/>
            <consortium name="Mycorrhizal Genomics Consortium"/>
            <person name="Kohler A."/>
            <person name="Kuo A."/>
            <person name="Nagy L.G."/>
            <person name="Floudas D."/>
            <person name="Copeland A."/>
            <person name="Barry K.W."/>
            <person name="Cichocki N."/>
            <person name="Veneault-Fourrey C."/>
            <person name="LaButti K."/>
            <person name="Lindquist E.A."/>
            <person name="Lipzen A."/>
            <person name="Lundell T."/>
            <person name="Morin E."/>
            <person name="Murat C."/>
            <person name="Riley R."/>
            <person name="Ohm R."/>
            <person name="Sun H."/>
            <person name="Tunlid A."/>
            <person name="Henrissat B."/>
            <person name="Grigoriev I.V."/>
            <person name="Hibbett D.S."/>
            <person name="Martin F."/>
        </authorList>
    </citation>
    <scope>NUCLEOTIDE SEQUENCE [LARGE SCALE GENOMIC DNA]</scope>
    <source>
        <strain evidence="4">Zn</strain>
    </source>
</reference>
<evidence type="ECO:0000313" key="4">
    <source>
        <dbReference type="Proteomes" id="UP000054321"/>
    </source>
</evidence>
<evidence type="ECO:0000313" key="3">
    <source>
        <dbReference type="EMBL" id="KIM95643.1"/>
    </source>
</evidence>
<feature type="transmembrane region" description="Helical" evidence="2">
    <location>
        <begin position="516"/>
        <end position="541"/>
    </location>
</feature>
<feature type="transmembrane region" description="Helical" evidence="2">
    <location>
        <begin position="284"/>
        <end position="305"/>
    </location>
</feature>
<feature type="transmembrane region" description="Helical" evidence="2">
    <location>
        <begin position="478"/>
        <end position="495"/>
    </location>
</feature>
<feature type="transmembrane region" description="Helical" evidence="2">
    <location>
        <begin position="576"/>
        <end position="596"/>
    </location>
</feature>
<dbReference type="AlphaFoldDB" id="A0A0C3C9T4"/>
<keyword evidence="4" id="KW-1185">Reference proteome</keyword>
<dbReference type="InParanoid" id="A0A0C3C9T4"/>
<feature type="transmembrane region" description="Helical" evidence="2">
    <location>
        <begin position="325"/>
        <end position="346"/>
    </location>
</feature>
<sequence>MAGHDSNLYKHLWPHSIDIYCRDGDFRRDLELELKPALRNKSRTMNVTALPTCPLDFDNSTYSCANPYPNCTNAASFQFASLWIITQAIATCPNDTRLFNSQPMLTDHACLLFTHRKAWTLYPAADIWSRLTTWKFPLLQLVAVFPRPPLTFGIECFVLLHLLGDPISTIANLLLKVASCQARAALWKYRLRPNGQEEQLITLWAGLTPTPSPDGLWKGLTAIVDSYDEWGPDIGTKVQELIYDRLTTDGRPTRVPVSDEDRTDFLKICRLAANALAADRSTKFLPVIVAQGFFIGTIAIAFGRTKDSATGPNPATYINIEGHSIAFSSLYFWIIPAVMIGSIIGVSQTDAAIPRILERFRTETKARFPNWEQLPSKEDLTMDLRERSGGIYSWQPKESRIAFKSHIAKCDLKRHISGPGRYGNCWQLIVWAINEVLAFTLVSHLFPIIVFACGAFGGLLISLLIPPVGVDCRHIGELLITFAWVVSAGLNRLPIFAAAESESDGEETRRARRNRFWFIMCKDIVVTAATMGGIIVTQIGVFNQCACYTLWGKTGLALPETNSVKTTLALRINTSYPAIAFLCVGFQLVIVPSLLLNQYSSAIRVFLQRDDEKSNIPEWVVGFWGRLVRCWKAMTGWAKTVLSVIELGVRKLIGRPGVACTSGFPSNEDNPGLPLNRLNQQEQREELP</sequence>
<keyword evidence="2" id="KW-0812">Transmembrane</keyword>
<dbReference type="OrthoDB" id="3010248at2759"/>
<protein>
    <submittedName>
        <fullName evidence="3">Uncharacterized protein</fullName>
    </submittedName>
</protein>
<dbReference type="STRING" id="913774.A0A0C3C9T4"/>
<reference evidence="3 4" key="1">
    <citation type="submission" date="2014-04" db="EMBL/GenBank/DDBJ databases">
        <authorList>
            <consortium name="DOE Joint Genome Institute"/>
            <person name="Kuo A."/>
            <person name="Martino E."/>
            <person name="Perotto S."/>
            <person name="Kohler A."/>
            <person name="Nagy L.G."/>
            <person name="Floudas D."/>
            <person name="Copeland A."/>
            <person name="Barry K.W."/>
            <person name="Cichocki N."/>
            <person name="Veneault-Fourrey C."/>
            <person name="LaButti K."/>
            <person name="Lindquist E.A."/>
            <person name="Lipzen A."/>
            <person name="Lundell T."/>
            <person name="Morin E."/>
            <person name="Murat C."/>
            <person name="Sun H."/>
            <person name="Tunlid A."/>
            <person name="Henrissat B."/>
            <person name="Grigoriev I.V."/>
            <person name="Hibbett D.S."/>
            <person name="Martin F."/>
            <person name="Nordberg H.P."/>
            <person name="Cantor M.N."/>
            <person name="Hua S.X."/>
        </authorList>
    </citation>
    <scope>NUCLEOTIDE SEQUENCE [LARGE SCALE GENOMIC DNA]</scope>
    <source>
        <strain evidence="3 4">Zn</strain>
    </source>
</reference>
<gene>
    <name evidence="3" type="ORF">OIDMADRAFT_33732</name>
</gene>